<organism evidence="1 2">
    <name type="scientific">Daphnia magna</name>
    <dbReference type="NCBI Taxonomy" id="35525"/>
    <lineage>
        <taxon>Eukaryota</taxon>
        <taxon>Metazoa</taxon>
        <taxon>Ecdysozoa</taxon>
        <taxon>Arthropoda</taxon>
        <taxon>Crustacea</taxon>
        <taxon>Branchiopoda</taxon>
        <taxon>Diplostraca</taxon>
        <taxon>Cladocera</taxon>
        <taxon>Anomopoda</taxon>
        <taxon>Daphniidae</taxon>
        <taxon>Daphnia</taxon>
    </lineage>
</organism>
<proteinExistence type="predicted"/>
<accession>A0ABQ9Z153</accession>
<evidence type="ECO:0000313" key="1">
    <source>
        <dbReference type="EMBL" id="KAK4006631.1"/>
    </source>
</evidence>
<name>A0ABQ9Z153_9CRUS</name>
<comment type="caution">
    <text evidence="1">The sequence shown here is derived from an EMBL/GenBank/DDBJ whole genome shotgun (WGS) entry which is preliminary data.</text>
</comment>
<dbReference type="EMBL" id="JAOYFB010000002">
    <property type="protein sequence ID" value="KAK4006631.1"/>
    <property type="molecule type" value="Genomic_DNA"/>
</dbReference>
<keyword evidence="2" id="KW-1185">Reference proteome</keyword>
<reference evidence="1 2" key="1">
    <citation type="journal article" date="2023" name="Nucleic Acids Res.">
        <title>The hologenome of Daphnia magna reveals possible DNA methylation and microbiome-mediated evolution of the host genome.</title>
        <authorList>
            <person name="Chaturvedi A."/>
            <person name="Li X."/>
            <person name="Dhandapani V."/>
            <person name="Marshall H."/>
            <person name="Kissane S."/>
            <person name="Cuenca-Cambronero M."/>
            <person name="Asole G."/>
            <person name="Calvet F."/>
            <person name="Ruiz-Romero M."/>
            <person name="Marangio P."/>
            <person name="Guigo R."/>
            <person name="Rago D."/>
            <person name="Mirbahai L."/>
            <person name="Eastwood N."/>
            <person name="Colbourne J.K."/>
            <person name="Zhou J."/>
            <person name="Mallon E."/>
            <person name="Orsini L."/>
        </authorList>
    </citation>
    <scope>NUCLEOTIDE SEQUENCE [LARGE SCALE GENOMIC DNA]</scope>
    <source>
        <strain evidence="1">LRV0_1</strain>
    </source>
</reference>
<evidence type="ECO:0000313" key="2">
    <source>
        <dbReference type="Proteomes" id="UP001234178"/>
    </source>
</evidence>
<gene>
    <name evidence="1" type="ORF">OUZ56_011789</name>
</gene>
<protein>
    <submittedName>
        <fullName evidence="1">Uncharacterized protein</fullName>
    </submittedName>
</protein>
<dbReference type="Proteomes" id="UP001234178">
    <property type="component" value="Unassembled WGS sequence"/>
</dbReference>
<sequence length="138" mass="15613">MRKSHLCRSWSAAVAASYRETIFFTCSSLLAGDIRLLPEIILLQGDELFNLYFVYNINISLKSVFEIHGANLPHYHCQLTPLVGQKPEKKLKKLYQLAPPSPNASLESNNEDDLFSLMSKSGIQATEKFFEKIFVDTA</sequence>